<feature type="compositionally biased region" description="Basic and acidic residues" evidence="1">
    <location>
        <begin position="126"/>
        <end position="136"/>
    </location>
</feature>
<keyword evidence="3" id="KW-1185">Reference proteome</keyword>
<evidence type="ECO:0000313" key="3">
    <source>
        <dbReference type="Proteomes" id="UP000186817"/>
    </source>
</evidence>
<dbReference type="AlphaFoldDB" id="A0A1Q9CTJ7"/>
<comment type="caution">
    <text evidence="2">The sequence shown here is derived from an EMBL/GenBank/DDBJ whole genome shotgun (WGS) entry which is preliminary data.</text>
</comment>
<name>A0A1Q9CTJ7_SYMMI</name>
<evidence type="ECO:0000256" key="1">
    <source>
        <dbReference type="SAM" id="MobiDB-lite"/>
    </source>
</evidence>
<dbReference type="Proteomes" id="UP000186817">
    <property type="component" value="Unassembled WGS sequence"/>
</dbReference>
<protein>
    <submittedName>
        <fullName evidence="2">Uncharacterized protein</fullName>
    </submittedName>
</protein>
<gene>
    <name evidence="2" type="ORF">AK812_SmicGene32676</name>
</gene>
<dbReference type="EMBL" id="LSRX01000927">
    <property type="protein sequence ID" value="OLP86231.1"/>
    <property type="molecule type" value="Genomic_DNA"/>
</dbReference>
<sequence length="157" mass="17103">MNRTSSTRLDMLASCPFASRAFVELLRGNLNVARWRVSLVEDPWRVMEPKELWRRGSVILPSLALVIAGLLLRGVTRACFVAFPAASSGLQASQQTPSVRGGRRQALGLVFEGTPVLLADQAGQSKPREDGAKEEDLPPWADMVQVLQDVLSGKPGH</sequence>
<organism evidence="2 3">
    <name type="scientific">Symbiodinium microadriaticum</name>
    <name type="common">Dinoflagellate</name>
    <name type="synonym">Zooxanthella microadriatica</name>
    <dbReference type="NCBI Taxonomy" id="2951"/>
    <lineage>
        <taxon>Eukaryota</taxon>
        <taxon>Sar</taxon>
        <taxon>Alveolata</taxon>
        <taxon>Dinophyceae</taxon>
        <taxon>Suessiales</taxon>
        <taxon>Symbiodiniaceae</taxon>
        <taxon>Symbiodinium</taxon>
    </lineage>
</organism>
<feature type="region of interest" description="Disordered" evidence="1">
    <location>
        <begin position="120"/>
        <end position="139"/>
    </location>
</feature>
<proteinExistence type="predicted"/>
<evidence type="ECO:0000313" key="2">
    <source>
        <dbReference type="EMBL" id="OLP86231.1"/>
    </source>
</evidence>
<reference evidence="2 3" key="1">
    <citation type="submission" date="2016-02" db="EMBL/GenBank/DDBJ databases">
        <title>Genome analysis of coral dinoflagellate symbionts highlights evolutionary adaptations to a symbiotic lifestyle.</title>
        <authorList>
            <person name="Aranda M."/>
            <person name="Li Y."/>
            <person name="Liew Y.J."/>
            <person name="Baumgarten S."/>
            <person name="Simakov O."/>
            <person name="Wilson M."/>
            <person name="Piel J."/>
            <person name="Ashoor H."/>
            <person name="Bougouffa S."/>
            <person name="Bajic V.B."/>
            <person name="Ryu T."/>
            <person name="Ravasi T."/>
            <person name="Bayer T."/>
            <person name="Micklem G."/>
            <person name="Kim H."/>
            <person name="Bhak J."/>
            <person name="Lajeunesse T.C."/>
            <person name="Voolstra C.R."/>
        </authorList>
    </citation>
    <scope>NUCLEOTIDE SEQUENCE [LARGE SCALE GENOMIC DNA]</scope>
    <source>
        <strain evidence="2 3">CCMP2467</strain>
    </source>
</reference>
<accession>A0A1Q9CTJ7</accession>